<gene>
    <name evidence="1" type="ORF">BaRGS_00026931</name>
</gene>
<dbReference type="EMBL" id="JACVVK020000256">
    <property type="protein sequence ID" value="KAK7481784.1"/>
    <property type="molecule type" value="Genomic_DNA"/>
</dbReference>
<dbReference type="Proteomes" id="UP001519460">
    <property type="component" value="Unassembled WGS sequence"/>
</dbReference>
<evidence type="ECO:0000313" key="1">
    <source>
        <dbReference type="EMBL" id="KAK7481784.1"/>
    </source>
</evidence>
<comment type="caution">
    <text evidence="1">The sequence shown here is derived from an EMBL/GenBank/DDBJ whole genome shotgun (WGS) entry which is preliminary data.</text>
</comment>
<sequence>MALCRHADKYVSNGLPVDDLHVRLSFACEHVYDYGSQLCLSASCSLEDVVRELDTCFKTATSSEIISEEYMSVENHTGTPGHARGNTFKELLHGYHDLKLTYRYPGSCFNDCLLIDYTNIGGLEIFDHCSDEHVCTLKDIPHTIHPNGDKIKCVYADGEKFNNESIFSETDLMTGSNIKTNLTASCVCVKNQQFEPENKLSEHIQYANKIAIGFPPGSVSHCCIIKYSDSKHKSLLSCPFLETKRFVTGSPCCNCTLVENEHFETENSLKRTCFCVTNKHPATRITHMNSFLHSAEKRNGDANIDIDSCLQVTNTNIETEKDASDGYLCVENTNFETGSTISERMANSSLEKDYNLPDSCCLYVANKNFETKSLFSESCLRHVNANFKTENNLFEKCLSVANENVETENKFQTNTFSWQMKTMKQKTVFQTDTLLLQMKVLKQKTIFQRDTFSWQKKALKLKIAFQTDTFL</sequence>
<keyword evidence="2" id="KW-1185">Reference proteome</keyword>
<name>A0ABD0K408_9CAEN</name>
<reference evidence="1 2" key="1">
    <citation type="journal article" date="2023" name="Sci. Data">
        <title>Genome assembly of the Korean intertidal mud-creeper Batillaria attramentaria.</title>
        <authorList>
            <person name="Patra A.K."/>
            <person name="Ho P.T."/>
            <person name="Jun S."/>
            <person name="Lee S.J."/>
            <person name="Kim Y."/>
            <person name="Won Y.J."/>
        </authorList>
    </citation>
    <scope>NUCLEOTIDE SEQUENCE [LARGE SCALE GENOMIC DNA]</scope>
    <source>
        <strain evidence="1">Wonlab-2016</strain>
    </source>
</reference>
<accession>A0ABD0K408</accession>
<evidence type="ECO:0000313" key="2">
    <source>
        <dbReference type="Proteomes" id="UP001519460"/>
    </source>
</evidence>
<proteinExistence type="predicted"/>
<protein>
    <submittedName>
        <fullName evidence="1">Uncharacterized protein</fullName>
    </submittedName>
</protein>
<organism evidence="1 2">
    <name type="scientific">Batillaria attramentaria</name>
    <dbReference type="NCBI Taxonomy" id="370345"/>
    <lineage>
        <taxon>Eukaryota</taxon>
        <taxon>Metazoa</taxon>
        <taxon>Spiralia</taxon>
        <taxon>Lophotrochozoa</taxon>
        <taxon>Mollusca</taxon>
        <taxon>Gastropoda</taxon>
        <taxon>Caenogastropoda</taxon>
        <taxon>Sorbeoconcha</taxon>
        <taxon>Cerithioidea</taxon>
        <taxon>Batillariidae</taxon>
        <taxon>Batillaria</taxon>
    </lineage>
</organism>
<dbReference type="AlphaFoldDB" id="A0ABD0K408"/>